<dbReference type="RefSeq" id="WP_136825813.1">
    <property type="nucleotide sequence ID" value="NZ_SWBP01000002.1"/>
</dbReference>
<evidence type="ECO:0008006" key="3">
    <source>
        <dbReference type="Google" id="ProtNLM"/>
    </source>
</evidence>
<dbReference type="OrthoDB" id="9800461at2"/>
<sequence>MNALFKKLKVKPNQSLLILNAPNNYLESLEPIPSLNKVFSSVLASADVIQIFIKNGVELVLEMEKIKNVLKPETILWISYPKKSSGIATDLGMMHHWDELKKFNLRPVASISVNENWTALQIKPEDQVRKSNASKAEINKTAFADYIDQEKRTVKIPEDLLEALKNEPHAISFFESLSFTNKKEYAVYILSAKQLKTREERVKKAKDKLILGKKNLDQK</sequence>
<reference evidence="1 2" key="1">
    <citation type="submission" date="2019-04" db="EMBL/GenBank/DDBJ databases">
        <title>Pedobacter sp. AR-3-17 sp. nov., isolated from Arctic soil.</title>
        <authorList>
            <person name="Dahal R.H."/>
            <person name="Kim D.-U."/>
        </authorList>
    </citation>
    <scope>NUCLEOTIDE SEQUENCE [LARGE SCALE GENOMIC DNA]</scope>
    <source>
        <strain evidence="1 2">AR-3-17</strain>
    </source>
</reference>
<dbReference type="Proteomes" id="UP000308181">
    <property type="component" value="Unassembled WGS sequence"/>
</dbReference>
<dbReference type="AlphaFoldDB" id="A0A4U1C1B1"/>
<name>A0A4U1C1B1_9SPHI</name>
<evidence type="ECO:0000313" key="2">
    <source>
        <dbReference type="Proteomes" id="UP000308181"/>
    </source>
</evidence>
<accession>A0A4U1C1B1</accession>
<organism evidence="1 2">
    <name type="scientific">Pedobacter cryophilus</name>
    <dbReference type="NCBI Taxonomy" id="2571271"/>
    <lineage>
        <taxon>Bacteria</taxon>
        <taxon>Pseudomonadati</taxon>
        <taxon>Bacteroidota</taxon>
        <taxon>Sphingobacteriia</taxon>
        <taxon>Sphingobacteriales</taxon>
        <taxon>Sphingobacteriaceae</taxon>
        <taxon>Pedobacter</taxon>
    </lineage>
</organism>
<proteinExistence type="predicted"/>
<comment type="caution">
    <text evidence="1">The sequence shown here is derived from an EMBL/GenBank/DDBJ whole genome shotgun (WGS) entry which is preliminary data.</text>
</comment>
<dbReference type="InterPro" id="IPR001611">
    <property type="entry name" value="Leu-rich_rpt"/>
</dbReference>
<protein>
    <recommendedName>
        <fullName evidence="3">Bacteriocin-protection protein</fullName>
    </recommendedName>
</protein>
<dbReference type="Pfam" id="PF13376">
    <property type="entry name" value="OmdA"/>
    <property type="match status" value="1"/>
</dbReference>
<keyword evidence="2" id="KW-1185">Reference proteome</keyword>
<gene>
    <name evidence="1" type="ORF">FA046_07770</name>
</gene>
<evidence type="ECO:0000313" key="1">
    <source>
        <dbReference type="EMBL" id="TKB99001.1"/>
    </source>
</evidence>
<dbReference type="EMBL" id="SWBP01000002">
    <property type="protein sequence ID" value="TKB99001.1"/>
    <property type="molecule type" value="Genomic_DNA"/>
</dbReference>
<dbReference type="PROSITE" id="PS51450">
    <property type="entry name" value="LRR"/>
    <property type="match status" value="1"/>
</dbReference>